<keyword evidence="3" id="KW-1185">Reference proteome</keyword>
<feature type="region of interest" description="Disordered" evidence="1">
    <location>
        <begin position="458"/>
        <end position="496"/>
    </location>
</feature>
<feature type="compositionally biased region" description="Low complexity" evidence="1">
    <location>
        <begin position="521"/>
        <end position="539"/>
    </location>
</feature>
<feature type="compositionally biased region" description="Acidic residues" evidence="1">
    <location>
        <begin position="654"/>
        <end position="663"/>
    </location>
</feature>
<feature type="region of interest" description="Disordered" evidence="1">
    <location>
        <begin position="521"/>
        <end position="573"/>
    </location>
</feature>
<feature type="compositionally biased region" description="Pro residues" evidence="1">
    <location>
        <begin position="78"/>
        <end position="91"/>
    </location>
</feature>
<evidence type="ECO:0000313" key="4">
    <source>
        <dbReference type="RefSeq" id="XP_025407716.1"/>
    </source>
</evidence>
<feature type="chain" id="PRO_5034058315" evidence="2">
    <location>
        <begin position="20"/>
        <end position="702"/>
    </location>
</feature>
<evidence type="ECO:0000256" key="2">
    <source>
        <dbReference type="SAM" id="SignalP"/>
    </source>
</evidence>
<feature type="compositionally biased region" description="Polar residues" evidence="1">
    <location>
        <begin position="462"/>
        <end position="480"/>
    </location>
</feature>
<dbReference type="GeneID" id="112681659"/>
<evidence type="ECO:0000256" key="1">
    <source>
        <dbReference type="SAM" id="MobiDB-lite"/>
    </source>
</evidence>
<keyword evidence="2" id="KW-0732">Signal</keyword>
<organism evidence="3 4">
    <name type="scientific">Sipha flava</name>
    <name type="common">yellow sugarcane aphid</name>
    <dbReference type="NCBI Taxonomy" id="143950"/>
    <lineage>
        <taxon>Eukaryota</taxon>
        <taxon>Metazoa</taxon>
        <taxon>Ecdysozoa</taxon>
        <taxon>Arthropoda</taxon>
        <taxon>Hexapoda</taxon>
        <taxon>Insecta</taxon>
        <taxon>Pterygota</taxon>
        <taxon>Neoptera</taxon>
        <taxon>Paraneoptera</taxon>
        <taxon>Hemiptera</taxon>
        <taxon>Sternorrhyncha</taxon>
        <taxon>Aphidomorpha</taxon>
        <taxon>Aphidoidea</taxon>
        <taxon>Aphididae</taxon>
        <taxon>Sipha</taxon>
    </lineage>
</organism>
<feature type="signal peptide" evidence="2">
    <location>
        <begin position="1"/>
        <end position="19"/>
    </location>
</feature>
<reference evidence="4" key="1">
    <citation type="submission" date="2025-08" db="UniProtKB">
        <authorList>
            <consortium name="RefSeq"/>
        </authorList>
    </citation>
    <scope>IDENTIFICATION</scope>
    <source>
        <tissue evidence="4">Whole body</tissue>
    </source>
</reference>
<dbReference type="AlphaFoldDB" id="A0A8B8FAT8"/>
<proteinExistence type="predicted"/>
<feature type="compositionally biased region" description="Pro residues" evidence="1">
    <location>
        <begin position="179"/>
        <end position="192"/>
    </location>
</feature>
<sequence>MKVAVTVLAFVATVDLVLGGPGYGPPQPLPSPQKYRPPNGAPIPAKYPPFPGGPFGKNEFYSKYNPHSLPPGLRGPQPQLPPPFGKYPPPSKQQHHQHQLQIQHPHPQQQQQQQQLQQQKYNQPQQQQKPHHAPNFRPLGPQFQSKPHLAQNSFAVQEHGNQDQRPTAKITNGWTGPRPQQPAGPPDFPPRFPATVAAAAAAASSAHVAVATPTPYAEKVARPSYIINSDDERGPIKTIPAPNLNPADRPADFEEQLYRAQHQQSYAQPLDNSITDDKQLYQVTEDPSVYKPFSSQPSYFAPDLDVRTTPKVPSVGKVPLDIALQQHLDKQHQQFSAEHAGANGDTLTPQELYSLLNGNQAAAAQQTAYMVPQTVMYAVPQSQDLQVGHQLHYQPQGIQLQYAAQQPTAAAAVQLQYAQPTAADLQYLQPQPVQYQQQAVQYHPQPVQYQQPAVSYQQYQQMSTGDQHGSQPTAESVAYNQQQEQQQQLQEQQQHQQEQQQSQQEQQQQLQEQQQEQQEQQQQQQQQQQDNDVQYQQEQADYEPRNREKDIAEQQQQQQQEPIADEEATVQDQSKFESIRDQYYSAVPNEQTAGVLAQIAQSAANNDAATAIDEPGRVNADQPSTQLKTTVQVQKSVPLYEGTYASSRRTNQEYVDEGGDNDGELMMGSESAVAGSDDASVNGHAPSQFPYNAAKINAFAAN</sequence>
<feature type="compositionally biased region" description="Low complexity" evidence="1">
    <location>
        <begin position="99"/>
        <end position="128"/>
    </location>
</feature>
<dbReference type="OrthoDB" id="8023715at2759"/>
<gene>
    <name evidence="4" type="primary">LOC112681659</name>
</gene>
<dbReference type="Proteomes" id="UP000694846">
    <property type="component" value="Unplaced"/>
</dbReference>
<feature type="compositionally biased region" description="Polar residues" evidence="1">
    <location>
        <begin position="142"/>
        <end position="155"/>
    </location>
</feature>
<dbReference type="RefSeq" id="XP_025407716.1">
    <property type="nucleotide sequence ID" value="XM_025551931.1"/>
</dbReference>
<feature type="compositionally biased region" description="Polar residues" evidence="1">
    <location>
        <begin position="163"/>
        <end position="174"/>
    </location>
</feature>
<feature type="compositionally biased region" description="Pro residues" evidence="1">
    <location>
        <begin position="39"/>
        <end position="52"/>
    </location>
</feature>
<evidence type="ECO:0000313" key="3">
    <source>
        <dbReference type="Proteomes" id="UP000694846"/>
    </source>
</evidence>
<feature type="region of interest" description="Disordered" evidence="1">
    <location>
        <begin position="25"/>
        <end position="192"/>
    </location>
</feature>
<name>A0A8B8FAT8_9HEMI</name>
<feature type="compositionally biased region" description="Basic and acidic residues" evidence="1">
    <location>
        <begin position="542"/>
        <end position="552"/>
    </location>
</feature>
<feature type="compositionally biased region" description="Low complexity" evidence="1">
    <location>
        <begin position="481"/>
        <end position="496"/>
    </location>
</feature>
<accession>A0A8B8FAT8</accession>
<protein>
    <submittedName>
        <fullName evidence="4">Mediator of RNA polymerase II transcription subunit 15-like</fullName>
    </submittedName>
</protein>
<feature type="region of interest" description="Disordered" evidence="1">
    <location>
        <begin position="647"/>
        <end position="688"/>
    </location>
</feature>